<evidence type="ECO:0000256" key="4">
    <source>
        <dbReference type="ARBA" id="ARBA00022723"/>
    </source>
</evidence>
<name>A0A2P8CLB3_9BACT</name>
<sequence>MKSQQELFDRFLQELKKEREKIDNASPAGLYKPVSYTLDMGGKRLRPVLVMTGANLFSENIEEALPAAVAIEVFHNFTLLHDDLMDNASVRRGKPTVHLKFNPNTAILSGDAMMILANEFLANSPGEKLPELLKLFSRTALEVCEGQQYDMDFESRMDVTVDEYIEMIRLKTAVLIAGALKLGAIIGNAPEKQANLLYDFGINIGLAFQLQDDWLDVYGDPNVFGKKIGGDILSNKKTFLLLKAQEKLQGQKKEQLENWITKESFLPEEKIEAVTQLYNEAAVSEEAQKLMLHYHDEALKCLAQLEVEETNKKDLVALAEQVMSRIS</sequence>
<dbReference type="Proteomes" id="UP000240621">
    <property type="component" value="Unassembled WGS sequence"/>
</dbReference>
<comment type="cofactor">
    <cofactor evidence="1">
        <name>Mg(2+)</name>
        <dbReference type="ChEBI" id="CHEBI:18420"/>
    </cofactor>
</comment>
<dbReference type="SFLD" id="SFLDS00005">
    <property type="entry name" value="Isoprenoid_Synthase_Type_I"/>
    <property type="match status" value="1"/>
</dbReference>
<dbReference type="PANTHER" id="PTHR12001:SF85">
    <property type="entry name" value="SHORT CHAIN ISOPRENYL DIPHOSPHATE SYNTHASE"/>
    <property type="match status" value="1"/>
</dbReference>
<dbReference type="GO" id="GO:0004659">
    <property type="term" value="F:prenyltransferase activity"/>
    <property type="evidence" value="ECO:0007669"/>
    <property type="project" value="InterPro"/>
</dbReference>
<dbReference type="InterPro" id="IPR033749">
    <property type="entry name" value="Polyprenyl_synt_CS"/>
</dbReference>
<dbReference type="Pfam" id="PF00348">
    <property type="entry name" value="polyprenyl_synt"/>
    <property type="match status" value="1"/>
</dbReference>
<protein>
    <submittedName>
        <fullName evidence="8">Geranylgeranyl diphosphate synthase type II</fullName>
    </submittedName>
    <submittedName>
        <fullName evidence="7">Isoprenyl synthetase</fullName>
    </submittedName>
</protein>
<evidence type="ECO:0000313" key="9">
    <source>
        <dbReference type="Proteomes" id="UP000240621"/>
    </source>
</evidence>
<evidence type="ECO:0000256" key="6">
    <source>
        <dbReference type="RuleBase" id="RU004466"/>
    </source>
</evidence>
<dbReference type="CDD" id="cd00685">
    <property type="entry name" value="Trans_IPPS_HT"/>
    <property type="match status" value="1"/>
</dbReference>
<dbReference type="GO" id="GO:0046872">
    <property type="term" value="F:metal ion binding"/>
    <property type="evidence" value="ECO:0007669"/>
    <property type="project" value="UniProtKB-KW"/>
</dbReference>
<comment type="similarity">
    <text evidence="2 6">Belongs to the FPP/GGPP synthase family.</text>
</comment>
<evidence type="ECO:0000256" key="3">
    <source>
        <dbReference type="ARBA" id="ARBA00022679"/>
    </source>
</evidence>
<reference evidence="7 10" key="2">
    <citation type="submission" date="2019-10" db="EMBL/GenBank/DDBJ databases">
        <title>Prolixibacter strains distinguished by the presence of nitrate reductase genes were adept at nitrate-dependent anaerobic corrosion of metallic iron and carbon steel.</title>
        <authorList>
            <person name="Iino T."/>
            <person name="Shono N."/>
            <person name="Ito K."/>
            <person name="Nakamura R."/>
            <person name="Sueoka K."/>
            <person name="Harayama S."/>
            <person name="Ohkuma M."/>
        </authorList>
    </citation>
    <scope>NUCLEOTIDE SEQUENCE [LARGE SCALE GENOMIC DNA]</scope>
    <source>
        <strain evidence="7 10">MIC1-1</strain>
    </source>
</reference>
<evidence type="ECO:0000313" key="7">
    <source>
        <dbReference type="EMBL" id="GET20386.1"/>
    </source>
</evidence>
<dbReference type="EMBL" id="PYGC01000001">
    <property type="protein sequence ID" value="PSK85766.1"/>
    <property type="molecule type" value="Genomic_DNA"/>
</dbReference>
<dbReference type="PROSITE" id="PS00723">
    <property type="entry name" value="POLYPRENYL_SYNTHASE_1"/>
    <property type="match status" value="1"/>
</dbReference>
<dbReference type="Proteomes" id="UP000396862">
    <property type="component" value="Unassembled WGS sequence"/>
</dbReference>
<keyword evidence="3 6" id="KW-0808">Transferase</keyword>
<reference evidence="8 9" key="1">
    <citation type="submission" date="2018-03" db="EMBL/GenBank/DDBJ databases">
        <title>Genomic Encyclopedia of Archaeal and Bacterial Type Strains, Phase II (KMG-II): from individual species to whole genera.</title>
        <authorList>
            <person name="Goeker M."/>
        </authorList>
    </citation>
    <scope>NUCLEOTIDE SEQUENCE [LARGE SCALE GENOMIC DNA]</scope>
    <source>
        <strain evidence="8 9">DSM 27267</strain>
    </source>
</reference>
<dbReference type="SUPFAM" id="SSF48576">
    <property type="entry name" value="Terpenoid synthases"/>
    <property type="match status" value="1"/>
</dbReference>
<gene>
    <name evidence="8" type="ORF">CLV93_101737</name>
    <name evidence="7" type="ORF">JCM18694_06320</name>
</gene>
<evidence type="ECO:0000256" key="1">
    <source>
        <dbReference type="ARBA" id="ARBA00001946"/>
    </source>
</evidence>
<evidence type="ECO:0000256" key="2">
    <source>
        <dbReference type="ARBA" id="ARBA00006706"/>
    </source>
</evidence>
<dbReference type="SFLD" id="SFLDG01017">
    <property type="entry name" value="Polyprenyl_Transferase_Like"/>
    <property type="match status" value="1"/>
</dbReference>
<dbReference type="Gene3D" id="1.10.600.10">
    <property type="entry name" value="Farnesyl Diphosphate Synthase"/>
    <property type="match status" value="1"/>
</dbReference>
<dbReference type="InterPro" id="IPR000092">
    <property type="entry name" value="Polyprenyl_synt"/>
</dbReference>
<evidence type="ECO:0000313" key="8">
    <source>
        <dbReference type="EMBL" id="PSK85766.1"/>
    </source>
</evidence>
<dbReference type="EMBL" id="BLAU01000001">
    <property type="protein sequence ID" value="GET20386.1"/>
    <property type="molecule type" value="Genomic_DNA"/>
</dbReference>
<keyword evidence="4" id="KW-0479">Metal-binding</keyword>
<evidence type="ECO:0000256" key="5">
    <source>
        <dbReference type="ARBA" id="ARBA00022842"/>
    </source>
</evidence>
<keyword evidence="5" id="KW-0460">Magnesium</keyword>
<keyword evidence="10" id="KW-1185">Reference proteome</keyword>
<organism evidence="8 9">
    <name type="scientific">Prolixibacter denitrificans</name>
    <dbReference type="NCBI Taxonomy" id="1541063"/>
    <lineage>
        <taxon>Bacteria</taxon>
        <taxon>Pseudomonadati</taxon>
        <taxon>Bacteroidota</taxon>
        <taxon>Bacteroidia</taxon>
        <taxon>Marinilabiliales</taxon>
        <taxon>Prolixibacteraceae</taxon>
        <taxon>Prolixibacter</taxon>
    </lineage>
</organism>
<comment type="caution">
    <text evidence="8">The sequence shown here is derived from an EMBL/GenBank/DDBJ whole genome shotgun (WGS) entry which is preliminary data.</text>
</comment>
<evidence type="ECO:0000313" key="10">
    <source>
        <dbReference type="Proteomes" id="UP000396862"/>
    </source>
</evidence>
<dbReference type="RefSeq" id="WP_106540780.1">
    <property type="nucleotide sequence ID" value="NZ_BLAU01000001.1"/>
</dbReference>
<dbReference type="GO" id="GO:0008299">
    <property type="term" value="P:isoprenoid biosynthetic process"/>
    <property type="evidence" value="ECO:0007669"/>
    <property type="project" value="InterPro"/>
</dbReference>
<dbReference type="AlphaFoldDB" id="A0A2P8CLB3"/>
<proteinExistence type="inferred from homology"/>
<accession>A0A2P8CLB3</accession>
<dbReference type="InterPro" id="IPR008949">
    <property type="entry name" value="Isoprenoid_synthase_dom_sf"/>
</dbReference>
<dbReference type="PANTHER" id="PTHR12001">
    <property type="entry name" value="GERANYLGERANYL PYROPHOSPHATE SYNTHASE"/>
    <property type="match status" value="1"/>
</dbReference>
<dbReference type="OrthoDB" id="9805316at2"/>